<sequence>MEFVGEEPPVSAAAAAIAARCSPTASAAAAAAVTAAAAAAAAKSGAPQPRRCLDRCERRWPLSEPQALASQLAKVGACKEGCSFGPSVTEDQCGDNCRRLLNRAEVSLQDVGLHDAMGACVAGCRGRSF</sequence>
<keyword evidence="2" id="KW-1185">Reference proteome</keyword>
<evidence type="ECO:0000313" key="1">
    <source>
        <dbReference type="EMBL" id="CDJ45583.1"/>
    </source>
</evidence>
<proteinExistence type="predicted"/>
<name>U6L8Q2_EIMTE</name>
<reference evidence="1" key="1">
    <citation type="submission" date="2013-10" db="EMBL/GenBank/DDBJ databases">
        <title>Genomic analysis of the causative agents of coccidiosis in chickens.</title>
        <authorList>
            <person name="Reid A.J."/>
            <person name="Blake D."/>
            <person name="Billington K."/>
            <person name="Browne H."/>
            <person name="Dunn M."/>
            <person name="Hung S."/>
            <person name="Kawahara F."/>
            <person name="Miranda-Saavedra D."/>
            <person name="Mourier T."/>
            <person name="Nagra H."/>
            <person name="Otto T.D."/>
            <person name="Rawlings N."/>
            <person name="Sanchez A."/>
            <person name="Sanders M."/>
            <person name="Subramaniam C."/>
            <person name="Tay Y."/>
            <person name="Dear P."/>
            <person name="Doerig C."/>
            <person name="Gruber A."/>
            <person name="Parkinson J."/>
            <person name="Shirley M."/>
            <person name="Wan K.L."/>
            <person name="Berriman M."/>
            <person name="Tomley F."/>
            <person name="Pain A."/>
        </authorList>
    </citation>
    <scope>NUCLEOTIDE SEQUENCE [LARGE SCALE GENOMIC DNA]</scope>
    <source>
        <strain evidence="1">Houghton</strain>
    </source>
</reference>
<dbReference type="GeneID" id="25249647"/>
<dbReference type="VEuPathDB" id="ToxoDB:ETH2_1527100"/>
<organism evidence="1 2">
    <name type="scientific">Eimeria tenella</name>
    <name type="common">Coccidian parasite</name>
    <dbReference type="NCBI Taxonomy" id="5802"/>
    <lineage>
        <taxon>Eukaryota</taxon>
        <taxon>Sar</taxon>
        <taxon>Alveolata</taxon>
        <taxon>Apicomplexa</taxon>
        <taxon>Conoidasida</taxon>
        <taxon>Coccidia</taxon>
        <taxon>Eucoccidiorida</taxon>
        <taxon>Eimeriorina</taxon>
        <taxon>Eimeriidae</taxon>
        <taxon>Eimeria</taxon>
    </lineage>
</organism>
<protein>
    <submittedName>
        <fullName evidence="1">Uncharacterized protein</fullName>
    </submittedName>
</protein>
<dbReference type="RefSeq" id="XP_013236329.1">
    <property type="nucleotide sequence ID" value="XM_013380875.1"/>
</dbReference>
<dbReference type="EMBL" id="HG678392">
    <property type="protein sequence ID" value="CDJ45583.1"/>
    <property type="molecule type" value="Genomic_DNA"/>
</dbReference>
<dbReference type="AlphaFoldDB" id="U6L8Q2"/>
<reference evidence="1" key="2">
    <citation type="submission" date="2013-10" db="EMBL/GenBank/DDBJ databases">
        <authorList>
            <person name="Aslett M."/>
        </authorList>
    </citation>
    <scope>NUCLEOTIDE SEQUENCE [LARGE SCALE GENOMIC DNA]</scope>
    <source>
        <strain evidence="1">Houghton</strain>
    </source>
</reference>
<dbReference type="Proteomes" id="UP000030747">
    <property type="component" value="Unassembled WGS sequence"/>
</dbReference>
<dbReference type="VEuPathDB" id="ToxoDB:ETH_00002160"/>
<gene>
    <name evidence="1" type="ORF">ETH_00002160</name>
</gene>
<evidence type="ECO:0000313" key="2">
    <source>
        <dbReference type="Proteomes" id="UP000030747"/>
    </source>
</evidence>
<accession>U6L8Q2</accession>